<dbReference type="EMBL" id="KC292026">
    <property type="protein sequence ID" value="AGM11543.1"/>
    <property type="molecule type" value="Genomic_DNA"/>
</dbReference>
<dbReference type="CDD" id="cd00085">
    <property type="entry name" value="HNHc"/>
    <property type="match status" value="1"/>
</dbReference>
<dbReference type="InterPro" id="IPR013087">
    <property type="entry name" value="Znf_C2H2_type"/>
</dbReference>
<feature type="domain" description="C2H2-type" evidence="1">
    <location>
        <begin position="5"/>
        <end position="26"/>
    </location>
</feature>
<evidence type="ECO:0000259" key="1">
    <source>
        <dbReference type="PROSITE" id="PS00028"/>
    </source>
</evidence>
<dbReference type="Gene3D" id="2.10.110.10">
    <property type="entry name" value="Cysteine Rich Protein"/>
    <property type="match status" value="1"/>
</dbReference>
<dbReference type="SMART" id="SM00507">
    <property type="entry name" value="HNHc"/>
    <property type="match status" value="1"/>
</dbReference>
<accession>R4TMX2</accession>
<dbReference type="PROSITE" id="PS00028">
    <property type="entry name" value="ZINC_FINGER_C2H2_1"/>
    <property type="match status" value="1"/>
</dbReference>
<protein>
    <recommendedName>
        <fullName evidence="1">C2H2-type domain-containing protein</fullName>
    </recommendedName>
</protein>
<dbReference type="GeneID" id="16194110"/>
<evidence type="ECO:0000313" key="3">
    <source>
        <dbReference type="Proteomes" id="UP000202786"/>
    </source>
</evidence>
<dbReference type="RefSeq" id="YP_008059421.1">
    <property type="nucleotide sequence ID" value="NC_021328.1"/>
</dbReference>
<dbReference type="GO" id="GO:0003676">
    <property type="term" value="F:nucleic acid binding"/>
    <property type="evidence" value="ECO:0007669"/>
    <property type="project" value="InterPro"/>
</dbReference>
<dbReference type="KEGG" id="vg:16194110"/>
<proteinExistence type="predicted"/>
<gene>
    <name evidence="2" type="primary">246</name>
    <name evidence="2" type="ORF">HGTV1_246</name>
</gene>
<dbReference type="Proteomes" id="UP000202786">
    <property type="component" value="Segment"/>
</dbReference>
<dbReference type="InterPro" id="IPR003615">
    <property type="entry name" value="HNH_nuc"/>
</dbReference>
<dbReference type="Pfam" id="PF01844">
    <property type="entry name" value="HNH"/>
    <property type="match status" value="1"/>
</dbReference>
<dbReference type="InterPro" id="IPR002711">
    <property type="entry name" value="HNH"/>
</dbReference>
<name>R4TMX2_9CAUD</name>
<dbReference type="GO" id="GO:0004519">
    <property type="term" value="F:endonuclease activity"/>
    <property type="evidence" value="ECO:0007669"/>
    <property type="project" value="InterPro"/>
</dbReference>
<dbReference type="Gene3D" id="1.10.30.50">
    <property type="match status" value="1"/>
</dbReference>
<sequence>MSSDCPSCDRSFGSQKGMKIHHAKAHGEKITESHICQECDEPFEQESYIQSDKKYCSPECVYEARKDRLTTECANCGEPVTKKRQRIERVDTVYCDEDCWREALPDPSFRDSQAAKNFRESVFERDDYICQDCDEQGVTLNAHHIERVSENEQRAYDTDNGVTLCVSCHIERHESAGENNAARLLRSKYETLK</sequence>
<evidence type="ECO:0000313" key="2">
    <source>
        <dbReference type="EMBL" id="AGM11543.1"/>
    </source>
</evidence>
<keyword evidence="3" id="KW-1185">Reference proteome</keyword>
<organism evidence="2 3">
    <name type="scientific">Halogranum tailed virus 1</name>
    <dbReference type="NCBI Taxonomy" id="1273749"/>
    <lineage>
        <taxon>Viruses</taxon>
        <taxon>Duplodnaviria</taxon>
        <taxon>Heunggongvirae</taxon>
        <taxon>Uroviricota</taxon>
        <taxon>Caudoviricetes</taxon>
        <taxon>Thumleimavirales</taxon>
        <taxon>Halomagnusviridae</taxon>
        <taxon>Hagravirus</taxon>
        <taxon>Hagravirus capitaneum</taxon>
        <taxon>Hagravirus HGTV1</taxon>
    </lineage>
</organism>
<reference evidence="2 3" key="1">
    <citation type="submission" date="2012-12" db="EMBL/GenBank/DDBJ databases">
        <authorList>
            <person name="Sencilo A."/>
            <person name="Jacobs-Sera D."/>
            <person name="Russell D.A."/>
            <person name="Ko C."/>
            <person name="Atanasova N."/>
            <person name="Osterlund E."/>
            <person name="Oksanen H.M."/>
            <person name="Bamford D.H."/>
            <person name="Hatfull G.F."/>
            <person name="Roine E."/>
            <person name="Hendrix R.W."/>
        </authorList>
    </citation>
    <scope>NUCLEOTIDE SEQUENCE [LARGE SCALE GENOMIC DNA]</scope>
</reference>
<dbReference type="GO" id="GO:0008270">
    <property type="term" value="F:zinc ion binding"/>
    <property type="evidence" value="ECO:0007669"/>
    <property type="project" value="InterPro"/>
</dbReference>
<dbReference type="OrthoDB" id="24309at10239"/>